<evidence type="ECO:0000313" key="2">
    <source>
        <dbReference type="Proteomes" id="UP000315226"/>
    </source>
</evidence>
<dbReference type="Proteomes" id="UP000315226">
    <property type="component" value="Unassembled WGS sequence"/>
</dbReference>
<evidence type="ECO:0000313" key="1">
    <source>
        <dbReference type="EMBL" id="GEB62103.1"/>
    </source>
</evidence>
<name>A0A4Y3RZ70_9ACTN</name>
<comment type="caution">
    <text evidence="1">The sequence shown here is derived from an EMBL/GenBank/DDBJ whole genome shotgun (WGS) entry which is preliminary data.</text>
</comment>
<gene>
    <name evidence="1" type="ORF">SGA01_77080</name>
</gene>
<reference evidence="1 2" key="1">
    <citation type="submission" date="2019-06" db="EMBL/GenBank/DDBJ databases">
        <title>Whole genome shotgun sequence of Streptomyces gardneri NBRC 12865.</title>
        <authorList>
            <person name="Hosoyama A."/>
            <person name="Uohara A."/>
            <person name="Ohji S."/>
            <person name="Ichikawa N."/>
        </authorList>
    </citation>
    <scope>NUCLEOTIDE SEQUENCE [LARGE SCALE GENOMIC DNA]</scope>
    <source>
        <strain evidence="1 2">NBRC 12865</strain>
    </source>
</reference>
<dbReference type="EMBL" id="BJMN01000078">
    <property type="protein sequence ID" value="GEB62103.1"/>
    <property type="molecule type" value="Genomic_DNA"/>
</dbReference>
<keyword evidence="2" id="KW-1185">Reference proteome</keyword>
<proteinExistence type="predicted"/>
<accession>A0A4Y3RZ70</accession>
<organism evidence="1 2">
    <name type="scientific">Streptomyces gardneri</name>
    <dbReference type="NCBI Taxonomy" id="66892"/>
    <lineage>
        <taxon>Bacteria</taxon>
        <taxon>Bacillati</taxon>
        <taxon>Actinomycetota</taxon>
        <taxon>Actinomycetes</taxon>
        <taxon>Kitasatosporales</taxon>
        <taxon>Streptomycetaceae</taxon>
        <taxon>Streptomyces</taxon>
    </lineage>
</organism>
<sequence length="45" mass="4744">MTGLPLRESAMAHELLDTVQAVLTTASPDSGSVHENAEKALAHFP</sequence>
<protein>
    <submittedName>
        <fullName evidence="1">Uncharacterized protein</fullName>
    </submittedName>
</protein>
<dbReference type="RefSeq" id="WP_167534281.1">
    <property type="nucleotide sequence ID" value="NZ_BJMN01000078.1"/>
</dbReference>
<dbReference type="AlphaFoldDB" id="A0A4Y3RZ70"/>